<dbReference type="InterPro" id="IPR007338">
    <property type="entry name" value="DUF416"/>
</dbReference>
<dbReference type="Pfam" id="PF04222">
    <property type="entry name" value="DUF416"/>
    <property type="match status" value="1"/>
</dbReference>
<organism evidence="1 2">
    <name type="scientific">Salinivibrio kushneri</name>
    <dbReference type="NCBI Taxonomy" id="1908198"/>
    <lineage>
        <taxon>Bacteria</taxon>
        <taxon>Pseudomonadati</taxon>
        <taxon>Pseudomonadota</taxon>
        <taxon>Gammaproteobacteria</taxon>
        <taxon>Vibrionales</taxon>
        <taxon>Vibrionaceae</taxon>
        <taxon>Salinivibrio</taxon>
    </lineage>
</organism>
<reference evidence="1" key="1">
    <citation type="submission" date="2022-09" db="EMBL/GenBank/DDBJ databases">
        <authorList>
            <person name="Li Z.-J."/>
        </authorList>
    </citation>
    <scope>NUCLEOTIDE SEQUENCE</scope>
    <source>
        <strain evidence="1">TGB11</strain>
    </source>
</reference>
<evidence type="ECO:0000313" key="1">
    <source>
        <dbReference type="EMBL" id="WBA08511.1"/>
    </source>
</evidence>
<accession>A0AA47KK84</accession>
<dbReference type="RefSeq" id="WP_077668547.1">
    <property type="nucleotide sequence ID" value="NZ_CP114588.1"/>
</dbReference>
<evidence type="ECO:0000313" key="2">
    <source>
        <dbReference type="Proteomes" id="UP001164748"/>
    </source>
</evidence>
<dbReference type="EMBL" id="CP114588">
    <property type="protein sequence ID" value="WBA08511.1"/>
    <property type="molecule type" value="Genomic_DNA"/>
</dbReference>
<sequence length="196" mass="22376">MLRNPLQLRLEKCENWQHISFMAALVERMVPNYALYCAQTEFADPQAFRNILDAVWESQTVKSAKIDFERQLEKLEPLIPVADDDAIYLTYPAIDACVALSQLLHALLDRDEILPITLKVSQQSIHSVAQLEEAQTGEAVTDENQKTFEAVCEEWDAQWAIFRVLKSAESRDVDMIKSIRQELREAGVSNLGLRVE</sequence>
<dbReference type="Gene3D" id="1.20.1590.10">
    <property type="entry name" value="YP_001051499.1 domain like"/>
    <property type="match status" value="1"/>
</dbReference>
<dbReference type="InterPro" id="IPR023381">
    <property type="entry name" value="YP001051499.1-like_dom_sf"/>
</dbReference>
<gene>
    <name evidence="1" type="ORF">N8M53_12050</name>
</gene>
<proteinExistence type="predicted"/>
<dbReference type="Proteomes" id="UP001164748">
    <property type="component" value="Chromosome"/>
</dbReference>
<dbReference type="AlphaFoldDB" id="A0AA47KK84"/>
<protein>
    <submittedName>
        <fullName evidence="1">DUF416 family protein</fullName>
    </submittedName>
</protein>
<name>A0AA47KK84_9GAMM</name>